<evidence type="ECO:0000256" key="1">
    <source>
        <dbReference type="SAM" id="MobiDB-lite"/>
    </source>
</evidence>
<feature type="compositionally biased region" description="Polar residues" evidence="1">
    <location>
        <begin position="1"/>
        <end position="11"/>
    </location>
</feature>
<name>A0A154P777_DUFNO</name>
<protein>
    <submittedName>
        <fullName evidence="2">Uncharacterized protein</fullName>
    </submittedName>
</protein>
<accession>A0A154P777</accession>
<sequence length="285" mass="30685">MAARWTSSTVSHPHHAQHSGMSRERDTRGPTAVNHSRSVDSKCVTLPANNGDIQLTVKLDGNSSVDRYSIPNGAAASTLCCAAWNPTNDAEQAICMDQNPSTPAPCSPPFCPTIPLGVEKVSGISGDLCLSVPKEPTNTHQRFTVALGIESLVIKRASFPTSDSLDIDTTVYSYDIAAAGTVREENSRKRQCVESPLRGGGVCNVMGKRICVRDSTQGTRGSRAPRDDRGLRDAQVELKRHVPGRIAAREDGECETAVREALKACRGSDARRDTVRASRRSAAFR</sequence>
<feature type="compositionally biased region" description="Basic and acidic residues" evidence="1">
    <location>
        <begin position="266"/>
        <end position="276"/>
    </location>
</feature>
<proteinExistence type="predicted"/>
<dbReference type="EMBL" id="KQ434829">
    <property type="protein sequence ID" value="KZC07722.1"/>
    <property type="molecule type" value="Genomic_DNA"/>
</dbReference>
<organism evidence="2 3">
    <name type="scientific">Dufourea novaeangliae</name>
    <name type="common">Sweat bee</name>
    <dbReference type="NCBI Taxonomy" id="178035"/>
    <lineage>
        <taxon>Eukaryota</taxon>
        <taxon>Metazoa</taxon>
        <taxon>Ecdysozoa</taxon>
        <taxon>Arthropoda</taxon>
        <taxon>Hexapoda</taxon>
        <taxon>Insecta</taxon>
        <taxon>Pterygota</taxon>
        <taxon>Neoptera</taxon>
        <taxon>Endopterygota</taxon>
        <taxon>Hymenoptera</taxon>
        <taxon>Apocrita</taxon>
        <taxon>Aculeata</taxon>
        <taxon>Apoidea</taxon>
        <taxon>Anthophila</taxon>
        <taxon>Halictidae</taxon>
        <taxon>Rophitinae</taxon>
        <taxon>Dufourea</taxon>
    </lineage>
</organism>
<keyword evidence="3" id="KW-1185">Reference proteome</keyword>
<reference evidence="2 3" key="1">
    <citation type="submission" date="2015-07" db="EMBL/GenBank/DDBJ databases">
        <title>The genome of Dufourea novaeangliae.</title>
        <authorList>
            <person name="Pan H."/>
            <person name="Kapheim K."/>
        </authorList>
    </citation>
    <scope>NUCLEOTIDE SEQUENCE [LARGE SCALE GENOMIC DNA]</scope>
    <source>
        <strain evidence="2">0120121106</strain>
        <tissue evidence="2">Whole body</tissue>
    </source>
</reference>
<dbReference type="AlphaFoldDB" id="A0A154P777"/>
<gene>
    <name evidence="2" type="ORF">WN55_08042</name>
</gene>
<evidence type="ECO:0000313" key="3">
    <source>
        <dbReference type="Proteomes" id="UP000076502"/>
    </source>
</evidence>
<evidence type="ECO:0000313" key="2">
    <source>
        <dbReference type="EMBL" id="KZC07722.1"/>
    </source>
</evidence>
<dbReference type="Proteomes" id="UP000076502">
    <property type="component" value="Unassembled WGS sequence"/>
</dbReference>
<feature type="region of interest" description="Disordered" evidence="1">
    <location>
        <begin position="1"/>
        <end position="40"/>
    </location>
</feature>
<feature type="region of interest" description="Disordered" evidence="1">
    <location>
        <begin position="266"/>
        <end position="285"/>
    </location>
</feature>